<dbReference type="Proteomes" id="UP000799428">
    <property type="component" value="Unassembled WGS sequence"/>
</dbReference>
<dbReference type="InterPro" id="IPR011709">
    <property type="entry name" value="DEAD-box_helicase_OB_fold"/>
</dbReference>
<dbReference type="GO" id="GO:0008380">
    <property type="term" value="P:RNA splicing"/>
    <property type="evidence" value="ECO:0007669"/>
    <property type="project" value="UniProtKB-KW"/>
</dbReference>
<dbReference type="Pfam" id="PF00271">
    <property type="entry name" value="Helicase_C"/>
    <property type="match status" value="1"/>
</dbReference>
<dbReference type="GO" id="GO:0071013">
    <property type="term" value="C:catalytic step 2 spliceosome"/>
    <property type="evidence" value="ECO:0007669"/>
    <property type="project" value="TreeGrafter"/>
</dbReference>
<feature type="domain" description="Helicase ATP-binding" evidence="11">
    <location>
        <begin position="189"/>
        <end position="356"/>
    </location>
</feature>
<keyword evidence="8" id="KW-0508">mRNA splicing</keyword>
<evidence type="ECO:0000256" key="1">
    <source>
        <dbReference type="ARBA" id="ARBA00008792"/>
    </source>
</evidence>
<dbReference type="SMART" id="SM00490">
    <property type="entry name" value="HELICc"/>
    <property type="match status" value="1"/>
</dbReference>
<dbReference type="GO" id="GO:0006397">
    <property type="term" value="P:mRNA processing"/>
    <property type="evidence" value="ECO:0007669"/>
    <property type="project" value="UniProtKB-KW"/>
</dbReference>
<evidence type="ECO:0000256" key="10">
    <source>
        <dbReference type="SAM" id="Coils"/>
    </source>
</evidence>
<evidence type="ECO:0000256" key="6">
    <source>
        <dbReference type="ARBA" id="ARBA00022806"/>
    </source>
</evidence>
<dbReference type="InterPro" id="IPR001650">
    <property type="entry name" value="Helicase_C-like"/>
</dbReference>
<dbReference type="FunFam" id="3.40.50.300:FF:000007">
    <property type="entry name" value="Pre-mRNA-splicing factor ATP-dependent RNA helicase"/>
    <property type="match status" value="1"/>
</dbReference>
<evidence type="ECO:0000256" key="8">
    <source>
        <dbReference type="ARBA" id="ARBA00023187"/>
    </source>
</evidence>
<feature type="domain" description="Helicase C-terminal" evidence="12">
    <location>
        <begin position="373"/>
        <end position="556"/>
    </location>
</feature>
<dbReference type="AlphaFoldDB" id="A0A6G1KGA1"/>
<dbReference type="Gene3D" id="1.20.120.1080">
    <property type="match status" value="1"/>
</dbReference>
<evidence type="ECO:0000256" key="3">
    <source>
        <dbReference type="ARBA" id="ARBA00022664"/>
    </source>
</evidence>
<proteinExistence type="inferred from homology"/>
<keyword evidence="10" id="KW-0175">Coiled coil</keyword>
<evidence type="ECO:0000313" key="14">
    <source>
        <dbReference type="Proteomes" id="UP000799428"/>
    </source>
</evidence>
<dbReference type="PANTHER" id="PTHR18934:SF83">
    <property type="entry name" value="PRE-MRNA-SPLICING FACTOR ATP-DEPENDENT RNA HELICASE DHX16"/>
    <property type="match status" value="1"/>
</dbReference>
<evidence type="ECO:0000256" key="2">
    <source>
        <dbReference type="ARBA" id="ARBA00012552"/>
    </source>
</evidence>
<dbReference type="InterPro" id="IPR011545">
    <property type="entry name" value="DEAD/DEAH_box_helicase_dom"/>
</dbReference>
<comment type="similarity">
    <text evidence="1">Belongs to the DEAD box helicase family. DEAH subfamily.</text>
</comment>
<keyword evidence="7" id="KW-0067">ATP-binding</keyword>
<evidence type="ECO:0000256" key="4">
    <source>
        <dbReference type="ARBA" id="ARBA00022741"/>
    </source>
</evidence>
<keyword evidence="5 13" id="KW-0378">Hydrolase</keyword>
<protein>
    <recommendedName>
        <fullName evidence="2">RNA helicase</fullName>
        <ecNumber evidence="2">3.6.4.13</ecNumber>
    </recommendedName>
</protein>
<keyword evidence="14" id="KW-1185">Reference proteome</keyword>
<gene>
    <name evidence="13" type="ORF">K504DRAFT_374452</name>
</gene>
<dbReference type="Pfam" id="PF00270">
    <property type="entry name" value="DEAD"/>
    <property type="match status" value="1"/>
</dbReference>
<dbReference type="Pfam" id="PF04408">
    <property type="entry name" value="WHD_HA2"/>
    <property type="match status" value="1"/>
</dbReference>
<dbReference type="GO" id="GO:0003724">
    <property type="term" value="F:RNA helicase activity"/>
    <property type="evidence" value="ECO:0007669"/>
    <property type="project" value="UniProtKB-EC"/>
</dbReference>
<dbReference type="InterPro" id="IPR027417">
    <property type="entry name" value="P-loop_NTPase"/>
</dbReference>
<dbReference type="InterPro" id="IPR007502">
    <property type="entry name" value="Helicase-assoc_dom"/>
</dbReference>
<feature type="coiled-coil region" evidence="10">
    <location>
        <begin position="22"/>
        <end position="60"/>
    </location>
</feature>
<dbReference type="SUPFAM" id="SSF52540">
    <property type="entry name" value="P-loop containing nucleoside triphosphate hydrolases"/>
    <property type="match status" value="1"/>
</dbReference>
<keyword evidence="4" id="KW-0547">Nucleotide-binding</keyword>
<dbReference type="PANTHER" id="PTHR18934">
    <property type="entry name" value="ATP-DEPENDENT RNA HELICASE"/>
    <property type="match status" value="1"/>
</dbReference>
<dbReference type="GO" id="GO:0003723">
    <property type="term" value="F:RNA binding"/>
    <property type="evidence" value="ECO:0007669"/>
    <property type="project" value="TreeGrafter"/>
</dbReference>
<dbReference type="GO" id="GO:0005524">
    <property type="term" value="F:ATP binding"/>
    <property type="evidence" value="ECO:0007669"/>
    <property type="project" value="UniProtKB-KW"/>
</dbReference>
<evidence type="ECO:0000313" key="13">
    <source>
        <dbReference type="EMBL" id="KAF2711441.1"/>
    </source>
</evidence>
<dbReference type="CDD" id="cd18791">
    <property type="entry name" value="SF2_C_RHA"/>
    <property type="match status" value="1"/>
</dbReference>
<dbReference type="GO" id="GO:0016787">
    <property type="term" value="F:hydrolase activity"/>
    <property type="evidence" value="ECO:0007669"/>
    <property type="project" value="UniProtKB-KW"/>
</dbReference>
<dbReference type="Pfam" id="PF07717">
    <property type="entry name" value="OB_NTP_bind"/>
    <property type="match status" value="1"/>
</dbReference>
<dbReference type="InterPro" id="IPR048333">
    <property type="entry name" value="HA2_WH"/>
</dbReference>
<dbReference type="Pfam" id="PF21010">
    <property type="entry name" value="HA2_C"/>
    <property type="match status" value="1"/>
</dbReference>
<evidence type="ECO:0000259" key="11">
    <source>
        <dbReference type="PROSITE" id="PS51192"/>
    </source>
</evidence>
<dbReference type="PROSITE" id="PS51194">
    <property type="entry name" value="HELICASE_CTER"/>
    <property type="match status" value="1"/>
</dbReference>
<dbReference type="SMART" id="SM00487">
    <property type="entry name" value="DEXDc"/>
    <property type="match status" value="1"/>
</dbReference>
<evidence type="ECO:0000259" key="12">
    <source>
        <dbReference type="PROSITE" id="PS51194"/>
    </source>
</evidence>
<sequence length="831" mass="93302">MPPRKESDIANDRLTSRQSYLEKRANEQLILLQRQVEDEAEEERKGLVTAKEKLEFARNRELLQLALSRNAIDEHRDGYLLPDSSLIEKADVLNRRLDDKIGQKSEVQQWEDEQTTKARAQISKPSKIQEEEFEFVFDETQAPKFDVTSTLDPDKRMLEEMLDMAEKKAQTIDEVRKSLPMYQYRDQLLDAIEQYQIIIVTADTGSKTTQILQYLLETGKYAIDGKRLGCTQPRRVAAMSVAARVAEERGTKLGHEIGYNVRFDNCTDRGQNPSTGVFLTDGMLLREMMVDGTLSKYNAIVIDEAHERSVATDVLMALTKDLCRIRPEFRLIVSSATLNSQEFSKYFDDAPIFSVPGRMHKVDIHHVKSPEANFIQAIISCVFQLHISQPVDSGDILVFVPGREEIEAIATNIEDTARKIGNRCPELIVAPIYSQLPADLQQRIFLPTPKGARKVVVATNIAETSLTIPGIVYVIDSGYAKENNFNPTTGMSSLTTVPISRASANQRSGRAGRTAPGSAFRIYTKWSFYNEMDENTTPDILRIDLASTLLQLLSLGITDIVNFDLLSPPPAAAIISSMEQLYSLGVLNDKGQLTKVGRRMSLFPTEPMLSRSILAAEHYGCVDEIITVIAMLQSSASLFFRPKDQRAAADAAHSRFAIDKSGGDLSVLAAIYEQFVDSDYSMHFAKENFLDYKTLISARAIREQLQSLCDMASVPPSSCGISDTKKIRLAFLTGFFPHAAQLQRDGLNYRTTKGQNLRIHPSSSVSMESRPKWICYYELVLTSHEYARNVMPIDDPLWLQQVAPHYYNKPEQLEALGTNRKMPKGKGKVGV</sequence>
<dbReference type="EMBL" id="MU005767">
    <property type="protein sequence ID" value="KAF2711441.1"/>
    <property type="molecule type" value="Genomic_DNA"/>
</dbReference>
<reference evidence="13" key="1">
    <citation type="journal article" date="2020" name="Stud. Mycol.">
        <title>101 Dothideomycetes genomes: a test case for predicting lifestyles and emergence of pathogens.</title>
        <authorList>
            <person name="Haridas S."/>
            <person name="Albert R."/>
            <person name="Binder M."/>
            <person name="Bloem J."/>
            <person name="Labutti K."/>
            <person name="Salamov A."/>
            <person name="Andreopoulos B."/>
            <person name="Baker S."/>
            <person name="Barry K."/>
            <person name="Bills G."/>
            <person name="Bluhm B."/>
            <person name="Cannon C."/>
            <person name="Castanera R."/>
            <person name="Culley D."/>
            <person name="Daum C."/>
            <person name="Ezra D."/>
            <person name="Gonzalez J."/>
            <person name="Henrissat B."/>
            <person name="Kuo A."/>
            <person name="Liang C."/>
            <person name="Lipzen A."/>
            <person name="Lutzoni F."/>
            <person name="Magnuson J."/>
            <person name="Mondo S."/>
            <person name="Nolan M."/>
            <person name="Ohm R."/>
            <person name="Pangilinan J."/>
            <person name="Park H.-J."/>
            <person name="Ramirez L."/>
            <person name="Alfaro M."/>
            <person name="Sun H."/>
            <person name="Tritt A."/>
            <person name="Yoshinaga Y."/>
            <person name="Zwiers L.-H."/>
            <person name="Turgeon B."/>
            <person name="Goodwin S."/>
            <person name="Spatafora J."/>
            <person name="Crous P."/>
            <person name="Grigoriev I."/>
        </authorList>
    </citation>
    <scope>NUCLEOTIDE SEQUENCE</scope>
    <source>
        <strain evidence="13">CBS 279.74</strain>
    </source>
</reference>
<dbReference type="Gene3D" id="3.40.50.300">
    <property type="entry name" value="P-loop containing nucleotide triphosphate hydrolases"/>
    <property type="match status" value="2"/>
</dbReference>
<dbReference type="SMART" id="SM00847">
    <property type="entry name" value="HA2"/>
    <property type="match status" value="1"/>
</dbReference>
<dbReference type="FunFam" id="3.40.50.300:FF:000578">
    <property type="entry name" value="probable ATP-dependent RNA helicase DHX35"/>
    <property type="match status" value="1"/>
</dbReference>
<dbReference type="EC" id="3.6.4.13" evidence="2"/>
<keyword evidence="6" id="KW-0347">Helicase</keyword>
<accession>A0A6G1KGA1</accession>
<comment type="catalytic activity">
    <reaction evidence="9">
        <text>ATP + H2O = ADP + phosphate + H(+)</text>
        <dbReference type="Rhea" id="RHEA:13065"/>
        <dbReference type="ChEBI" id="CHEBI:15377"/>
        <dbReference type="ChEBI" id="CHEBI:15378"/>
        <dbReference type="ChEBI" id="CHEBI:30616"/>
        <dbReference type="ChEBI" id="CHEBI:43474"/>
        <dbReference type="ChEBI" id="CHEBI:456216"/>
        <dbReference type="EC" id="3.6.4.13"/>
    </reaction>
</comment>
<evidence type="ECO:0000256" key="5">
    <source>
        <dbReference type="ARBA" id="ARBA00022801"/>
    </source>
</evidence>
<dbReference type="OrthoDB" id="10253254at2759"/>
<dbReference type="InterPro" id="IPR014001">
    <property type="entry name" value="Helicase_ATP-bd"/>
</dbReference>
<dbReference type="PROSITE" id="PS51192">
    <property type="entry name" value="HELICASE_ATP_BIND_1"/>
    <property type="match status" value="1"/>
</dbReference>
<evidence type="ECO:0000256" key="9">
    <source>
        <dbReference type="ARBA" id="ARBA00047984"/>
    </source>
</evidence>
<keyword evidence="3" id="KW-0507">mRNA processing</keyword>
<evidence type="ECO:0000256" key="7">
    <source>
        <dbReference type="ARBA" id="ARBA00022840"/>
    </source>
</evidence>
<organism evidence="13 14">
    <name type="scientific">Pleomassaria siparia CBS 279.74</name>
    <dbReference type="NCBI Taxonomy" id="1314801"/>
    <lineage>
        <taxon>Eukaryota</taxon>
        <taxon>Fungi</taxon>
        <taxon>Dikarya</taxon>
        <taxon>Ascomycota</taxon>
        <taxon>Pezizomycotina</taxon>
        <taxon>Dothideomycetes</taxon>
        <taxon>Pleosporomycetidae</taxon>
        <taxon>Pleosporales</taxon>
        <taxon>Pleomassariaceae</taxon>
        <taxon>Pleomassaria</taxon>
    </lineage>
</organism>
<name>A0A6G1KGA1_9PLEO</name>